<dbReference type="PANTHER" id="PTHR48043">
    <property type="entry name" value="EG:EG0003.4 PROTEIN-RELATED"/>
    <property type="match status" value="1"/>
</dbReference>
<dbReference type="OrthoDB" id="5835829at2759"/>
<dbReference type="KEGG" id="hst:105186001"/>
<dbReference type="FunFam" id="3.40.50.2000:FF:000021">
    <property type="entry name" value="UDP-glucuronosyltransferase"/>
    <property type="match status" value="1"/>
</dbReference>
<keyword evidence="7" id="KW-1185">Reference proteome</keyword>
<dbReference type="AlphaFoldDB" id="E2BS87"/>
<keyword evidence="4" id="KW-0812">Transmembrane</keyword>
<dbReference type="SUPFAM" id="SSF53756">
    <property type="entry name" value="UDP-Glycosyltransferase/glycogen phosphorylase"/>
    <property type="match status" value="1"/>
</dbReference>
<dbReference type="Pfam" id="PF00201">
    <property type="entry name" value="UDPGT"/>
    <property type="match status" value="1"/>
</dbReference>
<keyword evidence="3 6" id="KW-0808">Transferase</keyword>
<dbReference type="InParanoid" id="E2BS87"/>
<accession>E2BS87</accession>
<dbReference type="FunCoup" id="E2BS87">
    <property type="interactions" value="286"/>
</dbReference>
<feature type="transmembrane region" description="Helical" evidence="4">
    <location>
        <begin position="490"/>
        <end position="513"/>
    </location>
</feature>
<dbReference type="GO" id="GO:0008194">
    <property type="term" value="F:UDP-glycosyltransferase activity"/>
    <property type="evidence" value="ECO:0007669"/>
    <property type="project" value="InterPro"/>
</dbReference>
<reference evidence="6 7" key="1">
    <citation type="journal article" date="2010" name="Science">
        <title>Genomic comparison of the ants Camponotus floridanus and Harpegnathos saltator.</title>
        <authorList>
            <person name="Bonasio R."/>
            <person name="Zhang G."/>
            <person name="Ye C."/>
            <person name="Mutti N.S."/>
            <person name="Fang X."/>
            <person name="Qin N."/>
            <person name="Donahue G."/>
            <person name="Yang P."/>
            <person name="Li Q."/>
            <person name="Li C."/>
            <person name="Zhang P."/>
            <person name="Huang Z."/>
            <person name="Berger S.L."/>
            <person name="Reinberg D."/>
            <person name="Wang J."/>
            <person name="Liebig J."/>
        </authorList>
    </citation>
    <scope>NUCLEOTIDE SEQUENCE [LARGE SCALE GENOMIC DNA]</scope>
    <source>
        <strain evidence="6 7">R22 G/1</strain>
    </source>
</reference>
<dbReference type="Proteomes" id="UP000008237">
    <property type="component" value="Unassembled WGS sequence"/>
</dbReference>
<feature type="chain" id="PRO_5003157787" evidence="5">
    <location>
        <begin position="25"/>
        <end position="533"/>
    </location>
</feature>
<sequence>MKFTAISLGFWLTNFLSGVRLTEGARILAMVAVPSYSHEIAFHPIWATLSRRGHQVVLFTTNPIDDPSLTNLTQIDFRHIYTQVNIFKKVDFAKLRFTHNWPSLVQDILEHNMQITVEEIFKHPKVRKLYAPNSGEKFDVVLAEIIGSHGLYALAHRFNAPLIGISSLPLQSGSYYHLGAPILSSHPSTWEMEYTTGFNLSLWGRIKNFFRLWRYIHYVLNHYMQRQQAIAEKYLGKGIPNVNEMEKNMSIMLVNQQEITMFVRPLPPNLIQFGGLHIMKNPAPLPNDLQQFLDDAPNGFIYVSLGTNVKMTSFPSYVLRAFYEVFASLPYKIVWKFNGQLPDKFDNIFTATWLPQQSILAHPNIKLFVYQGGLQSTQEAIHYAVPLLGIPMLSDQYSNVNRMVSLGVAKSLDITNFSVKKLNTSIMDILTDKRYKQRMLNVKVLSNDKPYDMLNHVIWWIEYVIRHRDVSHLHTSIKHDPWYERYDMDVIAVLSIATFVISVCSLVLMYKLLKITMKCFYTRKVINIKEKTT</sequence>
<keyword evidence="2" id="KW-0328">Glycosyltransferase</keyword>
<keyword evidence="5" id="KW-0732">Signal</keyword>
<dbReference type="InterPro" id="IPR050271">
    <property type="entry name" value="UDP-glycosyltransferase"/>
</dbReference>
<evidence type="ECO:0000256" key="5">
    <source>
        <dbReference type="SAM" id="SignalP"/>
    </source>
</evidence>
<evidence type="ECO:0000313" key="6">
    <source>
        <dbReference type="EMBL" id="EFN81479.1"/>
    </source>
</evidence>
<gene>
    <name evidence="6" type="ORF">EAI_16654</name>
</gene>
<organism evidence="7">
    <name type="scientific">Harpegnathos saltator</name>
    <name type="common">Jerdon's jumping ant</name>
    <dbReference type="NCBI Taxonomy" id="610380"/>
    <lineage>
        <taxon>Eukaryota</taxon>
        <taxon>Metazoa</taxon>
        <taxon>Ecdysozoa</taxon>
        <taxon>Arthropoda</taxon>
        <taxon>Hexapoda</taxon>
        <taxon>Insecta</taxon>
        <taxon>Pterygota</taxon>
        <taxon>Neoptera</taxon>
        <taxon>Endopterygota</taxon>
        <taxon>Hymenoptera</taxon>
        <taxon>Apocrita</taxon>
        <taxon>Aculeata</taxon>
        <taxon>Formicoidea</taxon>
        <taxon>Formicidae</taxon>
        <taxon>Ponerinae</taxon>
        <taxon>Ponerini</taxon>
        <taxon>Harpegnathos</taxon>
    </lineage>
</organism>
<evidence type="ECO:0000256" key="2">
    <source>
        <dbReference type="ARBA" id="ARBA00022676"/>
    </source>
</evidence>
<evidence type="ECO:0000256" key="4">
    <source>
        <dbReference type="SAM" id="Phobius"/>
    </source>
</evidence>
<dbReference type="InterPro" id="IPR002213">
    <property type="entry name" value="UDP_glucos_trans"/>
</dbReference>
<proteinExistence type="inferred from homology"/>
<dbReference type="CDD" id="cd03784">
    <property type="entry name" value="GT1_Gtf-like"/>
    <property type="match status" value="1"/>
</dbReference>
<name>E2BS87_HARSA</name>
<evidence type="ECO:0000256" key="1">
    <source>
        <dbReference type="ARBA" id="ARBA00009995"/>
    </source>
</evidence>
<dbReference type="EMBL" id="GL450151">
    <property type="protein sequence ID" value="EFN81479.1"/>
    <property type="molecule type" value="Genomic_DNA"/>
</dbReference>
<protein>
    <submittedName>
        <fullName evidence="6">Ecdysteroid UDP-glucosyltransferase</fullName>
    </submittedName>
</protein>
<evidence type="ECO:0000256" key="3">
    <source>
        <dbReference type="ARBA" id="ARBA00022679"/>
    </source>
</evidence>
<dbReference type="STRING" id="610380.E2BS87"/>
<keyword evidence="4" id="KW-0472">Membrane</keyword>
<evidence type="ECO:0000313" key="7">
    <source>
        <dbReference type="Proteomes" id="UP000008237"/>
    </source>
</evidence>
<keyword evidence="4" id="KW-1133">Transmembrane helix</keyword>
<feature type="signal peptide" evidence="5">
    <location>
        <begin position="1"/>
        <end position="24"/>
    </location>
</feature>
<dbReference type="Gene3D" id="3.40.50.2000">
    <property type="entry name" value="Glycogen Phosphorylase B"/>
    <property type="match status" value="2"/>
</dbReference>
<comment type="similarity">
    <text evidence="1">Belongs to the UDP-glycosyltransferase family.</text>
</comment>
<dbReference type="OMA" id="WYQKHEM"/>
<dbReference type="PANTHER" id="PTHR48043:SF145">
    <property type="entry name" value="FI06409P-RELATED"/>
    <property type="match status" value="1"/>
</dbReference>